<dbReference type="Proteomes" id="UP000814033">
    <property type="component" value="Unassembled WGS sequence"/>
</dbReference>
<name>A0ACB8R575_9AGAM</name>
<comment type="caution">
    <text evidence="1">The sequence shown here is derived from an EMBL/GenBank/DDBJ whole genome shotgun (WGS) entry which is preliminary data.</text>
</comment>
<keyword evidence="2" id="KW-1185">Reference proteome</keyword>
<accession>A0ACB8R575</accession>
<protein>
    <submittedName>
        <fullName evidence="1">Uncharacterized protein</fullName>
    </submittedName>
</protein>
<dbReference type="EMBL" id="MU276367">
    <property type="protein sequence ID" value="KAI0039037.1"/>
    <property type="molecule type" value="Genomic_DNA"/>
</dbReference>
<sequence length="87" mass="9488">MTLTQGANAFDPCESVVVSHHHPVVILEPPLTVRRRFVAVSTPATPAHHWSTWSGSPLPSPTGFPDPDSRRSLKRDIVRAPLLFPSG</sequence>
<gene>
    <name evidence="1" type="ORF">FA95DRAFT_1567384</name>
</gene>
<proteinExistence type="predicted"/>
<reference evidence="1" key="1">
    <citation type="submission" date="2021-02" db="EMBL/GenBank/DDBJ databases">
        <authorList>
            <consortium name="DOE Joint Genome Institute"/>
            <person name="Ahrendt S."/>
            <person name="Looney B.P."/>
            <person name="Miyauchi S."/>
            <person name="Morin E."/>
            <person name="Drula E."/>
            <person name="Courty P.E."/>
            <person name="Chicoki N."/>
            <person name="Fauchery L."/>
            <person name="Kohler A."/>
            <person name="Kuo A."/>
            <person name="Labutti K."/>
            <person name="Pangilinan J."/>
            <person name="Lipzen A."/>
            <person name="Riley R."/>
            <person name="Andreopoulos W."/>
            <person name="He G."/>
            <person name="Johnson J."/>
            <person name="Barry K.W."/>
            <person name="Grigoriev I.V."/>
            <person name="Nagy L."/>
            <person name="Hibbett D."/>
            <person name="Henrissat B."/>
            <person name="Matheny P.B."/>
            <person name="Labbe J."/>
            <person name="Martin F."/>
        </authorList>
    </citation>
    <scope>NUCLEOTIDE SEQUENCE</scope>
    <source>
        <strain evidence="1">FP105234-sp</strain>
    </source>
</reference>
<evidence type="ECO:0000313" key="2">
    <source>
        <dbReference type="Proteomes" id="UP000814033"/>
    </source>
</evidence>
<reference evidence="1" key="2">
    <citation type="journal article" date="2022" name="New Phytol.">
        <title>Evolutionary transition to the ectomycorrhizal habit in the genomes of a hyperdiverse lineage of mushroom-forming fungi.</title>
        <authorList>
            <person name="Looney B."/>
            <person name="Miyauchi S."/>
            <person name="Morin E."/>
            <person name="Drula E."/>
            <person name="Courty P.E."/>
            <person name="Kohler A."/>
            <person name="Kuo A."/>
            <person name="LaButti K."/>
            <person name="Pangilinan J."/>
            <person name="Lipzen A."/>
            <person name="Riley R."/>
            <person name="Andreopoulos W."/>
            <person name="He G."/>
            <person name="Johnson J."/>
            <person name="Nolan M."/>
            <person name="Tritt A."/>
            <person name="Barry K.W."/>
            <person name="Grigoriev I.V."/>
            <person name="Nagy L.G."/>
            <person name="Hibbett D."/>
            <person name="Henrissat B."/>
            <person name="Matheny P.B."/>
            <person name="Labbe J."/>
            <person name="Martin F.M."/>
        </authorList>
    </citation>
    <scope>NUCLEOTIDE SEQUENCE</scope>
    <source>
        <strain evidence="1">FP105234-sp</strain>
    </source>
</reference>
<evidence type="ECO:0000313" key="1">
    <source>
        <dbReference type="EMBL" id="KAI0039037.1"/>
    </source>
</evidence>
<feature type="non-terminal residue" evidence="1">
    <location>
        <position position="87"/>
    </location>
</feature>
<organism evidence="1 2">
    <name type="scientific">Auriscalpium vulgare</name>
    <dbReference type="NCBI Taxonomy" id="40419"/>
    <lineage>
        <taxon>Eukaryota</taxon>
        <taxon>Fungi</taxon>
        <taxon>Dikarya</taxon>
        <taxon>Basidiomycota</taxon>
        <taxon>Agaricomycotina</taxon>
        <taxon>Agaricomycetes</taxon>
        <taxon>Russulales</taxon>
        <taxon>Auriscalpiaceae</taxon>
        <taxon>Auriscalpium</taxon>
    </lineage>
</organism>